<keyword evidence="1" id="KW-0812">Transmembrane</keyword>
<dbReference type="RefSeq" id="WP_142445209.1">
    <property type="nucleotide sequence ID" value="NZ_CABGGO010000012.1"/>
</dbReference>
<sequence>MILFENGSPRYRRIIGTLLSLYPWLLMVLVSLNVRNKLAGGFFSAGAAFACALATLSFINLIISIIFIMLINIFITTREKVNTGYFWAIKSISLLWVIFPIFNL</sequence>
<feature type="transmembrane region" description="Helical" evidence="1">
    <location>
        <begin position="14"/>
        <end position="34"/>
    </location>
</feature>
<protein>
    <submittedName>
        <fullName evidence="2">Uncharacterized protein</fullName>
    </submittedName>
</protein>
<organism evidence="2 3">
    <name type="scientific">Klebsiella pasteurii</name>
    <dbReference type="NCBI Taxonomy" id="2587529"/>
    <lineage>
        <taxon>Bacteria</taxon>
        <taxon>Pseudomonadati</taxon>
        <taxon>Pseudomonadota</taxon>
        <taxon>Gammaproteobacteria</taxon>
        <taxon>Enterobacterales</taxon>
        <taxon>Enterobacteriaceae</taxon>
        <taxon>Klebsiella/Raoultella group</taxon>
        <taxon>Klebsiella</taxon>
    </lineage>
</organism>
<dbReference type="EMBL" id="CABGGO010000012">
    <property type="protein sequence ID" value="VUS45753.1"/>
    <property type="molecule type" value="Genomic_DNA"/>
</dbReference>
<accession>A0A9Q9UJC9</accession>
<comment type="caution">
    <text evidence="2">The sequence shown here is derived from an EMBL/GenBank/DDBJ whole genome shotgun (WGS) entry which is preliminary data.</text>
</comment>
<name>A0A9Q9UJC9_9ENTR</name>
<evidence type="ECO:0000313" key="3">
    <source>
        <dbReference type="Proteomes" id="UP000318567"/>
    </source>
</evidence>
<reference evidence="2 3" key="1">
    <citation type="submission" date="2019-07" db="EMBL/GenBank/DDBJ databases">
        <authorList>
            <person name="Brisse S."/>
            <person name="Rodrigues C."/>
            <person name="Thorpe H."/>
        </authorList>
    </citation>
    <scope>NUCLEOTIDE SEQUENCE [LARGE SCALE GENOMIC DNA]</scope>
    <source>
        <strain evidence="2">SB6410</strain>
    </source>
</reference>
<keyword evidence="1" id="KW-1133">Transmembrane helix</keyword>
<feature type="transmembrane region" description="Helical" evidence="1">
    <location>
        <begin position="85"/>
        <end position="102"/>
    </location>
</feature>
<keyword evidence="1" id="KW-0472">Membrane</keyword>
<proteinExistence type="predicted"/>
<evidence type="ECO:0000313" key="2">
    <source>
        <dbReference type="EMBL" id="VUS45753.1"/>
    </source>
</evidence>
<evidence type="ECO:0000256" key="1">
    <source>
        <dbReference type="SAM" id="Phobius"/>
    </source>
</evidence>
<dbReference type="Proteomes" id="UP000318567">
    <property type="component" value="Unassembled WGS sequence"/>
</dbReference>
<dbReference type="AlphaFoldDB" id="A0A9Q9UJC9"/>
<feature type="transmembrane region" description="Helical" evidence="1">
    <location>
        <begin position="46"/>
        <end position="73"/>
    </location>
</feature>
<gene>
    <name evidence="2" type="ORF">SB6410_01406</name>
</gene>